<name>A0A6J6BLC8_9ZZZZ</name>
<sequence>MWTMSDSSPADLAIMFRSVPRRLREARGELADELIGPQLSSIGRRLTRAGELVRTTADPASIADAIESAPADTWGPELDELRTLAFDLARDLRAIAAANPDLDG</sequence>
<reference evidence="1" key="1">
    <citation type="submission" date="2020-05" db="EMBL/GenBank/DDBJ databases">
        <authorList>
            <person name="Chiriac C."/>
            <person name="Salcher M."/>
            <person name="Ghai R."/>
            <person name="Kavagutti S V."/>
        </authorList>
    </citation>
    <scope>NUCLEOTIDE SEQUENCE</scope>
</reference>
<evidence type="ECO:0000313" key="1">
    <source>
        <dbReference type="EMBL" id="CAB4539766.1"/>
    </source>
</evidence>
<gene>
    <name evidence="1" type="ORF">UFOPK1493_00201</name>
</gene>
<protein>
    <submittedName>
        <fullName evidence="1">Unannotated protein</fullName>
    </submittedName>
</protein>
<dbReference type="AlphaFoldDB" id="A0A6J6BLC8"/>
<dbReference type="EMBL" id="CAEZSR010000004">
    <property type="protein sequence ID" value="CAB4539766.1"/>
    <property type="molecule type" value="Genomic_DNA"/>
</dbReference>
<accession>A0A6J6BLC8</accession>
<proteinExistence type="predicted"/>
<organism evidence="1">
    <name type="scientific">freshwater metagenome</name>
    <dbReference type="NCBI Taxonomy" id="449393"/>
    <lineage>
        <taxon>unclassified sequences</taxon>
        <taxon>metagenomes</taxon>
        <taxon>ecological metagenomes</taxon>
    </lineage>
</organism>